<proteinExistence type="predicted"/>
<protein>
    <recommendedName>
        <fullName evidence="2">C2H2-type domain-containing protein</fullName>
    </recommendedName>
</protein>
<comment type="caution">
    <text evidence="3">The sequence shown here is derived from an EMBL/GenBank/DDBJ whole genome shotgun (WGS) entry which is preliminary data.</text>
</comment>
<organism evidence="3 4">
    <name type="scientific">Rhamnusium bicolor</name>
    <dbReference type="NCBI Taxonomy" id="1586634"/>
    <lineage>
        <taxon>Eukaryota</taxon>
        <taxon>Metazoa</taxon>
        <taxon>Ecdysozoa</taxon>
        <taxon>Arthropoda</taxon>
        <taxon>Hexapoda</taxon>
        <taxon>Insecta</taxon>
        <taxon>Pterygota</taxon>
        <taxon>Neoptera</taxon>
        <taxon>Endopterygota</taxon>
        <taxon>Coleoptera</taxon>
        <taxon>Polyphaga</taxon>
        <taxon>Cucujiformia</taxon>
        <taxon>Chrysomeloidea</taxon>
        <taxon>Cerambycidae</taxon>
        <taxon>Lepturinae</taxon>
        <taxon>Rhagiini</taxon>
        <taxon>Rhamnusium</taxon>
    </lineage>
</organism>
<accession>A0AAV8Y395</accession>
<keyword evidence="1" id="KW-0862">Zinc</keyword>
<dbReference type="PROSITE" id="PS00028">
    <property type="entry name" value="ZINC_FINGER_C2H2_1"/>
    <property type="match status" value="1"/>
</dbReference>
<dbReference type="PROSITE" id="PS50157">
    <property type="entry name" value="ZINC_FINGER_C2H2_2"/>
    <property type="match status" value="1"/>
</dbReference>
<keyword evidence="1" id="KW-0863">Zinc-finger</keyword>
<feature type="domain" description="C2H2-type" evidence="2">
    <location>
        <begin position="24"/>
        <end position="47"/>
    </location>
</feature>
<dbReference type="InterPro" id="IPR013087">
    <property type="entry name" value="Znf_C2H2_type"/>
</dbReference>
<evidence type="ECO:0000256" key="1">
    <source>
        <dbReference type="PROSITE-ProRule" id="PRU00042"/>
    </source>
</evidence>
<keyword evidence="1" id="KW-0479">Metal-binding</keyword>
<dbReference type="InterPro" id="IPR036236">
    <property type="entry name" value="Znf_C2H2_sf"/>
</dbReference>
<dbReference type="GO" id="GO:0008270">
    <property type="term" value="F:zinc ion binding"/>
    <property type="evidence" value="ECO:0007669"/>
    <property type="project" value="UniProtKB-KW"/>
</dbReference>
<evidence type="ECO:0000313" key="4">
    <source>
        <dbReference type="Proteomes" id="UP001162156"/>
    </source>
</evidence>
<dbReference type="Proteomes" id="UP001162156">
    <property type="component" value="Unassembled WGS sequence"/>
</dbReference>
<evidence type="ECO:0000313" key="3">
    <source>
        <dbReference type="EMBL" id="KAJ8945357.1"/>
    </source>
</evidence>
<keyword evidence="4" id="KW-1185">Reference proteome</keyword>
<sequence length="68" mass="8189">MRRLGSHRRTSHYPKVTGNPPIKYECTTCNITYKFMSSLSRHNQNKHKRWTCRFFVISVERDFLAEIN</sequence>
<dbReference type="SUPFAM" id="SSF57667">
    <property type="entry name" value="beta-beta-alpha zinc fingers"/>
    <property type="match status" value="1"/>
</dbReference>
<dbReference type="AlphaFoldDB" id="A0AAV8Y395"/>
<evidence type="ECO:0000259" key="2">
    <source>
        <dbReference type="PROSITE" id="PS50157"/>
    </source>
</evidence>
<reference evidence="3" key="1">
    <citation type="journal article" date="2023" name="Insect Mol. Biol.">
        <title>Genome sequencing provides insights into the evolution of gene families encoding plant cell wall-degrading enzymes in longhorned beetles.</title>
        <authorList>
            <person name="Shin N.R."/>
            <person name="Okamura Y."/>
            <person name="Kirsch R."/>
            <person name="Pauchet Y."/>
        </authorList>
    </citation>
    <scope>NUCLEOTIDE SEQUENCE</scope>
    <source>
        <strain evidence="3">RBIC_L_NR</strain>
    </source>
</reference>
<gene>
    <name evidence="3" type="ORF">NQ314_009258</name>
</gene>
<name>A0AAV8Y395_9CUCU</name>
<dbReference type="EMBL" id="JANEYF010002516">
    <property type="protein sequence ID" value="KAJ8945357.1"/>
    <property type="molecule type" value="Genomic_DNA"/>
</dbReference>